<sequence length="186" mass="21729">MDNQYTITLRKHYEDHFGIVGNKLRWSIDPHKKLDPFFHVLEFPPNPKHNMWTYCSVGMSPGIVSNIMVELFIFSPKEDFTLVELLTVAASYHKNAEPLDIHHTFNIGRPWLDNSKCDHCFISLPYLDGEKLEFFDFGGKTTHCYWVIPITESEQNYKIEKGCNALEDLFEENAIDYINPQRKSLV</sequence>
<dbReference type="Pfam" id="PF05076">
    <property type="entry name" value="SUFU"/>
    <property type="match status" value="1"/>
</dbReference>
<dbReference type="InterPro" id="IPR020941">
    <property type="entry name" value="SUFU-like_domain"/>
</dbReference>
<organism evidence="2 3">
    <name type="scientific">Mucilaginibacter corticis</name>
    <dbReference type="NCBI Taxonomy" id="2597670"/>
    <lineage>
        <taxon>Bacteria</taxon>
        <taxon>Pseudomonadati</taxon>
        <taxon>Bacteroidota</taxon>
        <taxon>Sphingobacteriia</taxon>
        <taxon>Sphingobacteriales</taxon>
        <taxon>Sphingobacteriaceae</taxon>
        <taxon>Mucilaginibacter</taxon>
    </lineage>
</organism>
<evidence type="ECO:0000313" key="3">
    <source>
        <dbReference type="Proteomes" id="UP000318733"/>
    </source>
</evidence>
<dbReference type="RefSeq" id="WP_144249927.1">
    <property type="nucleotide sequence ID" value="NZ_VLPK01000004.1"/>
</dbReference>
<keyword evidence="3" id="KW-1185">Reference proteome</keyword>
<proteinExistence type="predicted"/>
<accession>A0A556MFE0</accession>
<reference evidence="2 3" key="1">
    <citation type="submission" date="2019-07" db="EMBL/GenBank/DDBJ databases">
        <authorList>
            <person name="Huq M.A."/>
        </authorList>
    </citation>
    <scope>NUCLEOTIDE SEQUENCE [LARGE SCALE GENOMIC DNA]</scope>
    <source>
        <strain evidence="2 3">MAH-19</strain>
    </source>
</reference>
<evidence type="ECO:0000259" key="1">
    <source>
        <dbReference type="Pfam" id="PF05076"/>
    </source>
</evidence>
<dbReference type="Proteomes" id="UP000318733">
    <property type="component" value="Unassembled WGS sequence"/>
</dbReference>
<feature type="domain" description="Suppressor of fused-like" evidence="1">
    <location>
        <begin position="39"/>
        <end position="183"/>
    </location>
</feature>
<dbReference type="EMBL" id="VLPK01000004">
    <property type="protein sequence ID" value="TSJ38646.1"/>
    <property type="molecule type" value="Genomic_DNA"/>
</dbReference>
<name>A0A556MFE0_9SPHI</name>
<evidence type="ECO:0000313" key="2">
    <source>
        <dbReference type="EMBL" id="TSJ38646.1"/>
    </source>
</evidence>
<dbReference type="OrthoDB" id="8479146at2"/>
<comment type="caution">
    <text evidence="2">The sequence shown here is derived from an EMBL/GenBank/DDBJ whole genome shotgun (WGS) entry which is preliminary data.</text>
</comment>
<gene>
    <name evidence="2" type="ORF">FO440_19245</name>
</gene>
<dbReference type="AlphaFoldDB" id="A0A556MFE0"/>
<protein>
    <submittedName>
        <fullName evidence="2">Suppressor of fused domain protein</fullName>
    </submittedName>
</protein>